<feature type="region of interest" description="Disordered" evidence="1">
    <location>
        <begin position="1"/>
        <end position="37"/>
    </location>
</feature>
<proteinExistence type="predicted"/>
<reference evidence="2 3" key="1">
    <citation type="submission" date="2019-05" db="EMBL/GenBank/DDBJ databases">
        <title>Emergence of the Ug99 lineage of the wheat stem rust pathogen through somatic hybridization.</title>
        <authorList>
            <person name="Li F."/>
            <person name="Upadhyaya N.M."/>
            <person name="Sperschneider J."/>
            <person name="Matny O."/>
            <person name="Nguyen-Phuc H."/>
            <person name="Mago R."/>
            <person name="Raley C."/>
            <person name="Miller M.E."/>
            <person name="Silverstein K.A.T."/>
            <person name="Henningsen E."/>
            <person name="Hirsch C.D."/>
            <person name="Visser B."/>
            <person name="Pretorius Z.A."/>
            <person name="Steffenson B.J."/>
            <person name="Schwessinger B."/>
            <person name="Dodds P.N."/>
            <person name="Figueroa M."/>
        </authorList>
    </citation>
    <scope>NUCLEOTIDE SEQUENCE [LARGE SCALE GENOMIC DNA]</scope>
    <source>
        <strain evidence="2">21-0</strain>
    </source>
</reference>
<name>A0A5B0PNN3_PUCGR</name>
<evidence type="ECO:0000256" key="1">
    <source>
        <dbReference type="SAM" id="MobiDB-lite"/>
    </source>
</evidence>
<feature type="compositionally biased region" description="Basic and acidic residues" evidence="1">
    <location>
        <begin position="1"/>
        <end position="25"/>
    </location>
</feature>
<protein>
    <submittedName>
        <fullName evidence="2">Uncharacterized protein</fullName>
    </submittedName>
</protein>
<evidence type="ECO:0000313" key="3">
    <source>
        <dbReference type="Proteomes" id="UP000324748"/>
    </source>
</evidence>
<dbReference type="AlphaFoldDB" id="A0A5B0PNN3"/>
<gene>
    <name evidence="2" type="ORF">PGT21_011811</name>
</gene>
<comment type="caution">
    <text evidence="2">The sequence shown here is derived from an EMBL/GenBank/DDBJ whole genome shotgun (WGS) entry which is preliminary data.</text>
</comment>
<keyword evidence="3" id="KW-1185">Reference proteome</keyword>
<accession>A0A5B0PNN3</accession>
<dbReference type="EMBL" id="VSWC01000042">
    <property type="protein sequence ID" value="KAA1103265.1"/>
    <property type="molecule type" value="Genomic_DNA"/>
</dbReference>
<dbReference type="Proteomes" id="UP000324748">
    <property type="component" value="Unassembled WGS sequence"/>
</dbReference>
<evidence type="ECO:0000313" key="2">
    <source>
        <dbReference type="EMBL" id="KAA1103265.1"/>
    </source>
</evidence>
<organism evidence="2 3">
    <name type="scientific">Puccinia graminis f. sp. tritici</name>
    <dbReference type="NCBI Taxonomy" id="56615"/>
    <lineage>
        <taxon>Eukaryota</taxon>
        <taxon>Fungi</taxon>
        <taxon>Dikarya</taxon>
        <taxon>Basidiomycota</taxon>
        <taxon>Pucciniomycotina</taxon>
        <taxon>Pucciniomycetes</taxon>
        <taxon>Pucciniales</taxon>
        <taxon>Pucciniaceae</taxon>
        <taxon>Puccinia</taxon>
    </lineage>
</organism>
<sequence>MAEVDIASHDLMTKETSRTEPKQESTSHTLLNQPVNNSSHHLTDLLLSFVNHKPGTPNHQNDILEPQADSLRSLIRLRYLWTPPPPKL</sequence>
<feature type="compositionally biased region" description="Polar residues" evidence="1">
    <location>
        <begin position="26"/>
        <end position="37"/>
    </location>
</feature>